<dbReference type="RefSeq" id="WP_131154430.1">
    <property type="nucleotide sequence ID" value="NZ_CP036402.1"/>
</dbReference>
<dbReference type="EMBL" id="CP036402">
    <property type="protein sequence ID" value="QBI19433.1"/>
    <property type="molecule type" value="Genomic_DNA"/>
</dbReference>
<evidence type="ECO:0000313" key="1">
    <source>
        <dbReference type="EMBL" id="QBI19433.1"/>
    </source>
</evidence>
<protein>
    <submittedName>
        <fullName evidence="1">Uncharacterized protein</fullName>
    </submittedName>
</protein>
<proteinExistence type="predicted"/>
<dbReference type="AlphaFoldDB" id="A0A411YDW9"/>
<sequence length="144" mass="16301">MSWRTIAARLRAGPRTVPEHLRPAHTAFEAQAERVQAAREAMQSCVPVGRAARAPIEVGVDLMRDELDEILAAMPDWRVDELEAEWQRCRTATERARARCDRAAQAVDGTDDGHVVLREVAAIVMPLEVWLEAERHWRSLRTRG</sequence>
<accession>A0A411YDW9</accession>
<gene>
    <name evidence="1" type="ORF">ER308_07615</name>
</gene>
<reference evidence="1 2" key="1">
    <citation type="submission" date="2019-01" db="EMBL/GenBank/DDBJ databases">
        <title>Egibacter rhizosphaerae EGI 80759T.</title>
        <authorList>
            <person name="Chen D.-D."/>
            <person name="Tian Y."/>
            <person name="Jiao J.-Y."/>
            <person name="Zhang X.-T."/>
            <person name="Zhang Y.-G."/>
            <person name="Zhang Y."/>
            <person name="Xiao M."/>
            <person name="Shu W.-S."/>
            <person name="Li W.-J."/>
        </authorList>
    </citation>
    <scope>NUCLEOTIDE SEQUENCE [LARGE SCALE GENOMIC DNA]</scope>
    <source>
        <strain evidence="1 2">EGI 80759</strain>
    </source>
</reference>
<keyword evidence="2" id="KW-1185">Reference proteome</keyword>
<dbReference type="Proteomes" id="UP000291469">
    <property type="component" value="Chromosome"/>
</dbReference>
<evidence type="ECO:0000313" key="2">
    <source>
        <dbReference type="Proteomes" id="UP000291469"/>
    </source>
</evidence>
<dbReference type="KEGG" id="erz:ER308_07615"/>
<name>A0A411YDW9_9ACTN</name>
<organism evidence="1 2">
    <name type="scientific">Egibacter rhizosphaerae</name>
    <dbReference type="NCBI Taxonomy" id="1670831"/>
    <lineage>
        <taxon>Bacteria</taxon>
        <taxon>Bacillati</taxon>
        <taxon>Actinomycetota</taxon>
        <taxon>Nitriliruptoria</taxon>
        <taxon>Egibacterales</taxon>
        <taxon>Egibacteraceae</taxon>
        <taxon>Egibacter</taxon>
    </lineage>
</organism>